<dbReference type="InterPro" id="IPR011545">
    <property type="entry name" value="DEAD/DEAH_box_helicase_dom"/>
</dbReference>
<dbReference type="GO" id="GO:0005524">
    <property type="term" value="F:ATP binding"/>
    <property type="evidence" value="ECO:0007669"/>
    <property type="project" value="InterPro"/>
</dbReference>
<dbReference type="GO" id="GO:0004386">
    <property type="term" value="F:helicase activity"/>
    <property type="evidence" value="ECO:0007669"/>
    <property type="project" value="UniProtKB-KW"/>
</dbReference>
<gene>
    <name evidence="3" type="ORF">ERS852582_00696</name>
</gene>
<evidence type="ECO:0000313" key="3">
    <source>
        <dbReference type="EMBL" id="CUM82189.1"/>
    </source>
</evidence>
<accession>A0A173RX88</accession>
<feature type="domain" description="Helicase ATP-binding" evidence="2">
    <location>
        <begin position="149"/>
        <end position="326"/>
    </location>
</feature>
<dbReference type="Gene3D" id="3.40.50.300">
    <property type="entry name" value="P-loop containing nucleotide triphosphate hydrolases"/>
    <property type="match status" value="2"/>
</dbReference>
<sequence length="663" mass="78554">MKLPFDGFYLKLLDEQNGTHEYEEYLRNCKENPLTEEEQREWTESARAAIAELEQLNAEPEPTRQAAEPEAEAEGISSPQTPEPTELQEKCCTGREAEEVPEVEVTVAKETSIPQGEGALLLPAEPTVIPEMASEPKRIRITELVKENFKNWRDGTRIVFDAGVNSGKTYFILNVLLPWAYQKHWKIIYLCNRVPLRNEIQQEVERLGRTEEKVGRWDHDFQQIVYEIRVTNKYKDTIRVETYQWMESFCKGNPKGAMNYFKSFNYIVADEYHYLLTDAAINKYIDLSYVTLNELTKYRPVIFMSATAHPFFHRWRDETNEVLPENYYHIPSDYSYVERAVFYWTDAEEIKIIRQEARRGKVLVFVDRMSRLKKLVKELEDEFAGEIATACSPYRPEAREFDWLEEVLQDGQLHKRITIVTTVFYNGVNIKDPELICIISRLWDPIVNAQILGRKRPVSKQDTCAVYFKGYSHDRIKQEREHIRKRQLEPAKKWKDGKSDPEVWQEYLHKPGIVKMLDKYSQTVNRDEYGNGWEWRRRAEHQYLVQMDALKLMMEKGYQWGMLYAVAESDALLSKIEPLRFKELEDYIEEHLEDKIPWEIMRKELVERGCIANPKDRHKNQNIPELRVINSRLKDYNAFVESVQKWIGTNERVRFWILHRLHT</sequence>
<dbReference type="Proteomes" id="UP000095649">
    <property type="component" value="Unassembled WGS sequence"/>
</dbReference>
<dbReference type="OrthoDB" id="1683644at2"/>
<keyword evidence="3" id="KW-0347">Helicase</keyword>
<protein>
    <submittedName>
        <fullName evidence="3">DEAD/DEAH box helicase</fullName>
    </submittedName>
</protein>
<dbReference type="SUPFAM" id="SSF52540">
    <property type="entry name" value="P-loop containing nucleoside triphosphate hydrolases"/>
    <property type="match status" value="1"/>
</dbReference>
<dbReference type="InterPro" id="IPR014001">
    <property type="entry name" value="Helicase_ATP-bd"/>
</dbReference>
<keyword evidence="3" id="KW-0067">ATP-binding</keyword>
<feature type="region of interest" description="Disordered" evidence="1">
    <location>
        <begin position="53"/>
        <end position="86"/>
    </location>
</feature>
<evidence type="ECO:0000313" key="4">
    <source>
        <dbReference type="Proteomes" id="UP000095649"/>
    </source>
</evidence>
<organism evidence="3 4">
    <name type="scientific">Faecalibacterium prausnitzii</name>
    <dbReference type="NCBI Taxonomy" id="853"/>
    <lineage>
        <taxon>Bacteria</taxon>
        <taxon>Bacillati</taxon>
        <taxon>Bacillota</taxon>
        <taxon>Clostridia</taxon>
        <taxon>Eubacteriales</taxon>
        <taxon>Oscillospiraceae</taxon>
        <taxon>Faecalibacterium</taxon>
    </lineage>
</organism>
<evidence type="ECO:0000256" key="1">
    <source>
        <dbReference type="SAM" id="MobiDB-lite"/>
    </source>
</evidence>
<keyword evidence="3" id="KW-0378">Hydrolase</keyword>
<proteinExistence type="predicted"/>
<reference evidence="3 4" key="1">
    <citation type="submission" date="2015-09" db="EMBL/GenBank/DDBJ databases">
        <authorList>
            <consortium name="Pathogen Informatics"/>
        </authorList>
    </citation>
    <scope>NUCLEOTIDE SEQUENCE [LARGE SCALE GENOMIC DNA]</scope>
    <source>
        <strain evidence="3 4">2789STDY5834970</strain>
    </source>
</reference>
<name>A0A173RX88_9FIRM</name>
<dbReference type="AlphaFoldDB" id="A0A173RX88"/>
<dbReference type="GO" id="GO:0003676">
    <property type="term" value="F:nucleic acid binding"/>
    <property type="evidence" value="ECO:0007669"/>
    <property type="project" value="InterPro"/>
</dbReference>
<dbReference type="InterPro" id="IPR027417">
    <property type="entry name" value="P-loop_NTPase"/>
</dbReference>
<evidence type="ECO:0000259" key="2">
    <source>
        <dbReference type="PROSITE" id="PS51192"/>
    </source>
</evidence>
<dbReference type="RefSeq" id="WP_055185323.1">
    <property type="nucleotide sequence ID" value="NZ_CYXN01000003.1"/>
</dbReference>
<dbReference type="PROSITE" id="PS51192">
    <property type="entry name" value="HELICASE_ATP_BIND_1"/>
    <property type="match status" value="1"/>
</dbReference>
<dbReference type="EMBL" id="CYXN01000003">
    <property type="protein sequence ID" value="CUM82189.1"/>
    <property type="molecule type" value="Genomic_DNA"/>
</dbReference>
<dbReference type="Pfam" id="PF00270">
    <property type="entry name" value="DEAD"/>
    <property type="match status" value="1"/>
</dbReference>
<keyword evidence="3" id="KW-0547">Nucleotide-binding</keyword>